<dbReference type="Pfam" id="PF00587">
    <property type="entry name" value="tRNA-synt_2b"/>
    <property type="match status" value="1"/>
</dbReference>
<accession>A0AAJ0LUJ5</accession>
<dbReference type="EC" id="6.1.1.15" evidence="4"/>
<sequence length="597" mass="67092">MLSKYALRQKTAASLVWLRPSRRWVQDDARNRLSNFWVPTQRVLDNDKQPESGHDLLVRAGYLRQAHSGIFHLLPLGLRVQDKVERLIDKHMQSIGASKVSLSSISSEELWQRSGRLDKGRASELLHLEDRKGAKYLLSPTHEEEITTIIANAVHSYKELPLRLYQVSRKYRDELRPRQGLLRGREFVMKDLYTFDSNAKKALETYHDVRRAYSAFMKELGLPHLLAKADSGNMGGSLSHEYHFASPDGEDTIIKCNSCEYSVNEELYVARYDPRQAPLPREINNSAESDVSSAVAIEHYVSKDGKTLCTIYYPGNDGEPNIYAVKAVFPDTDSALRGEQVRKQYVLSSADSPLDGSSDYQQISFKDPRLSLHTFNSTTDPELVEAIQNSPIPRHEDKVITFAKAQAGEQCPNCNSGTISLHQAVEIGHTFHLGQRYSKPLEANVLNENNKKVPIEMGCHGIGVSRLIGAVASILADDKGLNWPFAIAPFQVIIVPSTHATSSEVEAVYDRIVGNRLVPEFDVAIDDRERQLGWKLNDADLVGYPFIVVMGNMWRKKQMVELQCRRLGVIMDIAVHISASELVGTIREMSARLQGTV</sequence>
<keyword evidence="7" id="KW-0547">Nucleotide-binding</keyword>
<dbReference type="GO" id="GO:0005524">
    <property type="term" value="F:ATP binding"/>
    <property type="evidence" value="ECO:0007669"/>
    <property type="project" value="UniProtKB-KW"/>
</dbReference>
<dbReference type="InterPro" id="IPR045864">
    <property type="entry name" value="aa-tRNA-synth_II/BPL/LPL"/>
</dbReference>
<dbReference type="InterPro" id="IPR036621">
    <property type="entry name" value="Anticodon-bd_dom_sf"/>
</dbReference>
<dbReference type="EMBL" id="JAWDJX010000006">
    <property type="protein sequence ID" value="KAK3056134.1"/>
    <property type="molecule type" value="Genomic_DNA"/>
</dbReference>
<evidence type="ECO:0000256" key="2">
    <source>
        <dbReference type="ARBA" id="ARBA00008226"/>
    </source>
</evidence>
<organism evidence="14 15">
    <name type="scientific">Extremus antarcticus</name>
    <dbReference type="NCBI Taxonomy" id="702011"/>
    <lineage>
        <taxon>Eukaryota</taxon>
        <taxon>Fungi</taxon>
        <taxon>Dikarya</taxon>
        <taxon>Ascomycota</taxon>
        <taxon>Pezizomycotina</taxon>
        <taxon>Dothideomycetes</taxon>
        <taxon>Dothideomycetidae</taxon>
        <taxon>Mycosphaerellales</taxon>
        <taxon>Extremaceae</taxon>
        <taxon>Extremus</taxon>
    </lineage>
</organism>
<keyword evidence="9" id="KW-0648">Protein biosynthesis</keyword>
<evidence type="ECO:0000313" key="14">
    <source>
        <dbReference type="EMBL" id="KAK3056134.1"/>
    </source>
</evidence>
<dbReference type="PANTHER" id="PTHR42753">
    <property type="entry name" value="MITOCHONDRIAL RIBOSOME PROTEIN L39/PROLYL-TRNA LIGASE FAMILY MEMBER"/>
    <property type="match status" value="1"/>
</dbReference>
<name>A0AAJ0LUJ5_9PEZI</name>
<evidence type="ECO:0000256" key="6">
    <source>
        <dbReference type="ARBA" id="ARBA00022598"/>
    </source>
</evidence>
<dbReference type="SUPFAM" id="SSF52954">
    <property type="entry name" value="Class II aaRS ABD-related"/>
    <property type="match status" value="1"/>
</dbReference>
<dbReference type="GO" id="GO:0005739">
    <property type="term" value="C:mitochondrion"/>
    <property type="evidence" value="ECO:0007669"/>
    <property type="project" value="TreeGrafter"/>
</dbReference>
<dbReference type="InterPro" id="IPR002316">
    <property type="entry name" value="Pro-tRNA-ligase_IIa"/>
</dbReference>
<evidence type="ECO:0000256" key="1">
    <source>
        <dbReference type="ARBA" id="ARBA00004496"/>
    </source>
</evidence>
<evidence type="ECO:0000256" key="9">
    <source>
        <dbReference type="ARBA" id="ARBA00022917"/>
    </source>
</evidence>
<evidence type="ECO:0000256" key="3">
    <source>
        <dbReference type="ARBA" id="ARBA00011738"/>
    </source>
</evidence>
<dbReference type="InterPro" id="IPR006195">
    <property type="entry name" value="aa-tRNA-synth_II"/>
</dbReference>
<comment type="caution">
    <text evidence="14">The sequence shown here is derived from an EMBL/GenBank/DDBJ whole genome shotgun (WGS) entry which is preliminary data.</text>
</comment>
<evidence type="ECO:0000256" key="12">
    <source>
        <dbReference type="ARBA" id="ARBA00047671"/>
    </source>
</evidence>
<dbReference type="InterPro" id="IPR002314">
    <property type="entry name" value="aa-tRNA-synt_IIb"/>
</dbReference>
<dbReference type="Gene3D" id="3.30.930.10">
    <property type="entry name" value="Bira Bifunctional Protein, Domain 2"/>
    <property type="match status" value="2"/>
</dbReference>
<evidence type="ECO:0000256" key="7">
    <source>
        <dbReference type="ARBA" id="ARBA00022741"/>
    </source>
</evidence>
<comment type="similarity">
    <text evidence="2">Belongs to the class-II aminoacyl-tRNA synthetase family.</text>
</comment>
<comment type="catalytic activity">
    <reaction evidence="12">
        <text>tRNA(Pro) + L-proline + ATP = L-prolyl-tRNA(Pro) + AMP + diphosphate</text>
        <dbReference type="Rhea" id="RHEA:14305"/>
        <dbReference type="Rhea" id="RHEA-COMP:9700"/>
        <dbReference type="Rhea" id="RHEA-COMP:9702"/>
        <dbReference type="ChEBI" id="CHEBI:30616"/>
        <dbReference type="ChEBI" id="CHEBI:33019"/>
        <dbReference type="ChEBI" id="CHEBI:60039"/>
        <dbReference type="ChEBI" id="CHEBI:78442"/>
        <dbReference type="ChEBI" id="CHEBI:78532"/>
        <dbReference type="ChEBI" id="CHEBI:456215"/>
        <dbReference type="EC" id="6.1.1.15"/>
    </reaction>
</comment>
<dbReference type="AlphaFoldDB" id="A0AAJ0LUJ5"/>
<comment type="subcellular location">
    <subcellularLocation>
        <location evidence="1">Cytoplasm</location>
    </subcellularLocation>
</comment>
<evidence type="ECO:0000256" key="4">
    <source>
        <dbReference type="ARBA" id="ARBA00012831"/>
    </source>
</evidence>
<evidence type="ECO:0000256" key="11">
    <source>
        <dbReference type="ARBA" id="ARBA00029731"/>
    </source>
</evidence>
<comment type="subunit">
    <text evidence="3">Homodimer.</text>
</comment>
<dbReference type="GO" id="GO:0006433">
    <property type="term" value="P:prolyl-tRNA aminoacylation"/>
    <property type="evidence" value="ECO:0007669"/>
    <property type="project" value="InterPro"/>
</dbReference>
<dbReference type="Proteomes" id="UP001271007">
    <property type="component" value="Unassembled WGS sequence"/>
</dbReference>
<keyword evidence="8" id="KW-0067">ATP-binding</keyword>
<dbReference type="Gene3D" id="3.40.50.800">
    <property type="entry name" value="Anticodon-binding domain"/>
    <property type="match status" value="1"/>
</dbReference>
<proteinExistence type="inferred from homology"/>
<reference evidence="14" key="1">
    <citation type="submission" date="2023-04" db="EMBL/GenBank/DDBJ databases">
        <title>Black Yeasts Isolated from many extreme environments.</title>
        <authorList>
            <person name="Coleine C."/>
            <person name="Stajich J.E."/>
            <person name="Selbmann L."/>
        </authorList>
    </citation>
    <scope>NUCLEOTIDE SEQUENCE</scope>
    <source>
        <strain evidence="14">CCFEE 5312</strain>
    </source>
</reference>
<feature type="domain" description="Aminoacyl-transfer RNA synthetases class-II family profile" evidence="13">
    <location>
        <begin position="77"/>
        <end position="484"/>
    </location>
</feature>
<evidence type="ECO:0000313" key="15">
    <source>
        <dbReference type="Proteomes" id="UP001271007"/>
    </source>
</evidence>
<dbReference type="PANTHER" id="PTHR42753:SF2">
    <property type="entry name" value="PROLINE--TRNA LIGASE"/>
    <property type="match status" value="1"/>
</dbReference>
<gene>
    <name evidence="14" type="ORF">LTR09_002640</name>
</gene>
<dbReference type="PROSITE" id="PS50862">
    <property type="entry name" value="AA_TRNA_LIGASE_II"/>
    <property type="match status" value="1"/>
</dbReference>
<keyword evidence="10" id="KW-0030">Aminoacyl-tRNA synthetase</keyword>
<evidence type="ECO:0000256" key="5">
    <source>
        <dbReference type="ARBA" id="ARBA00022490"/>
    </source>
</evidence>
<dbReference type="Pfam" id="PF03129">
    <property type="entry name" value="HGTP_anticodon"/>
    <property type="match status" value="1"/>
</dbReference>
<dbReference type="PRINTS" id="PR01046">
    <property type="entry name" value="TRNASYNTHPRO"/>
</dbReference>
<keyword evidence="15" id="KW-1185">Reference proteome</keyword>
<keyword evidence="6" id="KW-0436">Ligase</keyword>
<evidence type="ECO:0000256" key="8">
    <source>
        <dbReference type="ARBA" id="ARBA00022840"/>
    </source>
</evidence>
<dbReference type="SUPFAM" id="SSF55681">
    <property type="entry name" value="Class II aaRS and biotin synthetases"/>
    <property type="match status" value="1"/>
</dbReference>
<dbReference type="FunFam" id="3.30.930.10:FF:000066">
    <property type="entry name" value="Proline--tRNA ligase"/>
    <property type="match status" value="1"/>
</dbReference>
<evidence type="ECO:0000256" key="10">
    <source>
        <dbReference type="ARBA" id="ARBA00023146"/>
    </source>
</evidence>
<dbReference type="GO" id="GO:0004827">
    <property type="term" value="F:proline-tRNA ligase activity"/>
    <property type="evidence" value="ECO:0007669"/>
    <property type="project" value="UniProtKB-EC"/>
</dbReference>
<dbReference type="InterPro" id="IPR004154">
    <property type="entry name" value="Anticodon-bd"/>
</dbReference>
<evidence type="ECO:0000259" key="13">
    <source>
        <dbReference type="PROSITE" id="PS50862"/>
    </source>
</evidence>
<dbReference type="InterPro" id="IPR050062">
    <property type="entry name" value="Pro-tRNA_synthetase"/>
</dbReference>
<keyword evidence="5" id="KW-0963">Cytoplasm</keyword>
<protein>
    <recommendedName>
        <fullName evidence="4">proline--tRNA ligase</fullName>
        <ecNumber evidence="4">6.1.1.15</ecNumber>
    </recommendedName>
    <alternativeName>
        <fullName evidence="11">Prolyl-tRNA synthetase</fullName>
    </alternativeName>
</protein>